<dbReference type="InterPro" id="IPR002197">
    <property type="entry name" value="HTH_Fis"/>
</dbReference>
<reference evidence="9" key="1">
    <citation type="journal article" date="2019" name="Int. J. Syst. Evol. Microbiol.">
        <title>The Global Catalogue of Microorganisms (GCM) 10K type strain sequencing project: providing services to taxonomists for standard genome sequencing and annotation.</title>
        <authorList>
            <consortium name="The Broad Institute Genomics Platform"/>
            <consortium name="The Broad Institute Genome Sequencing Center for Infectious Disease"/>
            <person name="Wu L."/>
            <person name="Ma J."/>
        </authorList>
    </citation>
    <scope>NUCLEOTIDE SEQUENCE [LARGE SCALE GENOMIC DNA]</scope>
    <source>
        <strain evidence="9">JCM 12165</strain>
    </source>
</reference>
<dbReference type="RefSeq" id="WP_377909133.1">
    <property type="nucleotide sequence ID" value="NZ_JBHSGK010000005.1"/>
</dbReference>
<comment type="caution">
    <text evidence="8">The sequence shown here is derived from an EMBL/GenBank/DDBJ whole genome shotgun (WGS) entry which is preliminary data.</text>
</comment>
<dbReference type="SMART" id="SM00382">
    <property type="entry name" value="AAA"/>
    <property type="match status" value="1"/>
</dbReference>
<dbReference type="InterPro" id="IPR025943">
    <property type="entry name" value="Sigma_54_int_dom_ATP-bd_2"/>
</dbReference>
<keyword evidence="9" id="KW-1185">Reference proteome</keyword>
<accession>A0ABV9NW05</accession>
<dbReference type="PROSITE" id="PS50045">
    <property type="entry name" value="SIGMA54_INTERACT_4"/>
    <property type="match status" value="1"/>
</dbReference>
<dbReference type="Gene3D" id="3.10.580.10">
    <property type="entry name" value="CBS-domain"/>
    <property type="match status" value="1"/>
</dbReference>
<dbReference type="PRINTS" id="PR01590">
    <property type="entry name" value="HTHFIS"/>
</dbReference>
<dbReference type="InterPro" id="IPR013767">
    <property type="entry name" value="PAS_fold"/>
</dbReference>
<dbReference type="SMART" id="SM00091">
    <property type="entry name" value="PAS"/>
    <property type="match status" value="1"/>
</dbReference>
<dbReference type="CDD" id="cd02205">
    <property type="entry name" value="CBS_pair_SF"/>
    <property type="match status" value="1"/>
</dbReference>
<evidence type="ECO:0000256" key="5">
    <source>
        <dbReference type="SAM" id="Coils"/>
    </source>
</evidence>
<dbReference type="InterPro" id="IPR000014">
    <property type="entry name" value="PAS"/>
</dbReference>
<dbReference type="InterPro" id="IPR000644">
    <property type="entry name" value="CBS_dom"/>
</dbReference>
<dbReference type="InterPro" id="IPR009057">
    <property type="entry name" value="Homeodomain-like_sf"/>
</dbReference>
<dbReference type="Pfam" id="PF02954">
    <property type="entry name" value="HTH_8"/>
    <property type="match status" value="1"/>
</dbReference>
<keyword evidence="5" id="KW-0175">Coiled coil</keyword>
<feature type="domain" description="PAS" evidence="7">
    <location>
        <begin position="222"/>
        <end position="273"/>
    </location>
</feature>
<dbReference type="Pfam" id="PF25601">
    <property type="entry name" value="AAA_lid_14"/>
    <property type="match status" value="1"/>
</dbReference>
<organism evidence="8 9">
    <name type="scientific">Bacillus daqingensis</name>
    <dbReference type="NCBI Taxonomy" id="872396"/>
    <lineage>
        <taxon>Bacteria</taxon>
        <taxon>Bacillati</taxon>
        <taxon>Bacillota</taxon>
        <taxon>Bacilli</taxon>
        <taxon>Bacillales</taxon>
        <taxon>Bacillaceae</taxon>
        <taxon>Bacillus</taxon>
    </lineage>
</organism>
<dbReference type="NCBIfam" id="TIGR00229">
    <property type="entry name" value="sensory_box"/>
    <property type="match status" value="1"/>
</dbReference>
<keyword evidence="2" id="KW-0067">ATP-binding</keyword>
<proteinExistence type="predicted"/>
<dbReference type="InterPro" id="IPR035965">
    <property type="entry name" value="PAS-like_dom_sf"/>
</dbReference>
<dbReference type="Gene3D" id="3.40.50.300">
    <property type="entry name" value="P-loop containing nucleotide triphosphate hydrolases"/>
    <property type="match status" value="1"/>
</dbReference>
<dbReference type="CDD" id="cd00130">
    <property type="entry name" value="PAS"/>
    <property type="match status" value="1"/>
</dbReference>
<dbReference type="Pfam" id="PF00571">
    <property type="entry name" value="CBS"/>
    <property type="match status" value="1"/>
</dbReference>
<dbReference type="Proteomes" id="UP001595896">
    <property type="component" value="Unassembled WGS sequence"/>
</dbReference>
<feature type="coiled-coil region" evidence="5">
    <location>
        <begin position="328"/>
        <end position="355"/>
    </location>
</feature>
<dbReference type="SUPFAM" id="SSF55785">
    <property type="entry name" value="PYP-like sensor domain (PAS domain)"/>
    <property type="match status" value="1"/>
</dbReference>
<evidence type="ECO:0000313" key="9">
    <source>
        <dbReference type="Proteomes" id="UP001595896"/>
    </source>
</evidence>
<dbReference type="Gene3D" id="3.30.450.20">
    <property type="entry name" value="PAS domain"/>
    <property type="match status" value="1"/>
</dbReference>
<dbReference type="InterPro" id="IPR025662">
    <property type="entry name" value="Sigma_54_int_dom_ATP-bd_1"/>
</dbReference>
<dbReference type="PROSITE" id="PS50112">
    <property type="entry name" value="PAS"/>
    <property type="match status" value="1"/>
</dbReference>
<evidence type="ECO:0000259" key="6">
    <source>
        <dbReference type="PROSITE" id="PS50045"/>
    </source>
</evidence>
<dbReference type="Gene3D" id="1.10.8.60">
    <property type="match status" value="1"/>
</dbReference>
<dbReference type="Gene3D" id="1.10.10.60">
    <property type="entry name" value="Homeodomain-like"/>
    <property type="match status" value="1"/>
</dbReference>
<dbReference type="CDD" id="cd00009">
    <property type="entry name" value="AAA"/>
    <property type="match status" value="1"/>
</dbReference>
<keyword evidence="3" id="KW-0805">Transcription regulation</keyword>
<dbReference type="PROSITE" id="PS00676">
    <property type="entry name" value="SIGMA54_INTERACT_2"/>
    <property type="match status" value="1"/>
</dbReference>
<dbReference type="InterPro" id="IPR027417">
    <property type="entry name" value="P-loop_NTPase"/>
</dbReference>
<dbReference type="SUPFAM" id="SSF54631">
    <property type="entry name" value="CBS-domain pair"/>
    <property type="match status" value="1"/>
</dbReference>
<evidence type="ECO:0000313" key="8">
    <source>
        <dbReference type="EMBL" id="MFC4736496.1"/>
    </source>
</evidence>
<evidence type="ECO:0000256" key="3">
    <source>
        <dbReference type="ARBA" id="ARBA00023015"/>
    </source>
</evidence>
<dbReference type="InterPro" id="IPR002078">
    <property type="entry name" value="Sigma_54_int"/>
</dbReference>
<dbReference type="Pfam" id="PF00158">
    <property type="entry name" value="Sigma54_activat"/>
    <property type="match status" value="1"/>
</dbReference>
<protein>
    <submittedName>
        <fullName evidence="8">Sigma 54-interacting transcriptional regulator</fullName>
    </submittedName>
</protein>
<gene>
    <name evidence="8" type="ORF">ACFO4L_07840</name>
</gene>
<dbReference type="PANTHER" id="PTHR32071">
    <property type="entry name" value="TRANSCRIPTIONAL REGULATORY PROTEIN"/>
    <property type="match status" value="1"/>
</dbReference>
<dbReference type="SUPFAM" id="SSF52540">
    <property type="entry name" value="P-loop containing nucleoside triphosphate hydrolases"/>
    <property type="match status" value="1"/>
</dbReference>
<dbReference type="InterPro" id="IPR058031">
    <property type="entry name" value="AAA_lid_NorR"/>
</dbReference>
<evidence type="ECO:0000256" key="1">
    <source>
        <dbReference type="ARBA" id="ARBA00022741"/>
    </source>
</evidence>
<dbReference type="InterPro" id="IPR003593">
    <property type="entry name" value="AAA+_ATPase"/>
</dbReference>
<keyword evidence="4" id="KW-0804">Transcription</keyword>
<keyword evidence="1" id="KW-0547">Nucleotide-binding</keyword>
<feature type="domain" description="Sigma-54 factor interaction" evidence="6">
    <location>
        <begin position="362"/>
        <end position="592"/>
    </location>
</feature>
<dbReference type="Pfam" id="PF00989">
    <property type="entry name" value="PAS"/>
    <property type="match status" value="1"/>
</dbReference>
<dbReference type="SUPFAM" id="SSF46689">
    <property type="entry name" value="Homeodomain-like"/>
    <property type="match status" value="1"/>
</dbReference>
<evidence type="ECO:0000256" key="2">
    <source>
        <dbReference type="ARBA" id="ARBA00022840"/>
    </source>
</evidence>
<evidence type="ECO:0000256" key="4">
    <source>
        <dbReference type="ARBA" id="ARBA00023163"/>
    </source>
</evidence>
<name>A0ABV9NW05_9BACI</name>
<dbReference type="EMBL" id="JBHSGK010000005">
    <property type="protein sequence ID" value="MFC4736496.1"/>
    <property type="molecule type" value="Genomic_DNA"/>
</dbReference>
<sequence length="667" mass="73290">MLSRIHVHHILKQPNLVLCTTDTIQEAAAGLYRLKDEAVPVVDADGKAAGWISADTLMSSMMNGLGPDTHVEAVMEKPDVMLREHDVPAGWRWLPPVLPVADEAGGLAGVIHADDWLKEADRLAAAERKELLRVLCPQGGMLCLLSGSGEILASAGTEAAELQEIPGGGELLSYLHGKAEAVPTTVEKEGRTYHLLAEPAGGSFLLQVRSDEAPADEAWKDKAEQMEMVIELSSDGIIMVDRSGIITMVNNEYAQFIGMKEEDMVGRHVADIIENTRMHIVAETGKPEIADIQKINGDYMVANRLPLYKDGELDGAVGKVLFKNLGGFKALKRRIEKLERELDSYKGEWRETNRASYQFHQLLGKSAAWNRTKEMARQAAATDSSVLLQGESGTGKELFAHAIHLAGPRAPGPFVKVNCAAIPGDLIESELFGYVEGSFTGAKRGGKKGKFEAADGGTIFLDEIGELPLHLQVKLLRVLQEREVEPVGATASRSVDIRVIAATNRDLESMIEDEQFRLDLYYRLNVFSILIPPLRERTDDLEELVPHFLARASERTGTSVAGVDEDVWRLLRTYSWPGNTRELENVLERSVTIARGSSSLKPEHLPPSIRGGTMEKPAALQQVLQEAEQRAVEQAIRYADGNKSLAASLLGISRTSLYEKLKRYEKV</sequence>
<dbReference type="PROSITE" id="PS00675">
    <property type="entry name" value="SIGMA54_INTERACT_1"/>
    <property type="match status" value="1"/>
</dbReference>
<dbReference type="InterPro" id="IPR046342">
    <property type="entry name" value="CBS_dom_sf"/>
</dbReference>
<dbReference type="PANTHER" id="PTHR32071:SF57">
    <property type="entry name" value="C4-DICARBOXYLATE TRANSPORT TRANSCRIPTIONAL REGULATORY PROTEIN DCTD"/>
    <property type="match status" value="1"/>
</dbReference>
<evidence type="ECO:0000259" key="7">
    <source>
        <dbReference type="PROSITE" id="PS50112"/>
    </source>
</evidence>